<keyword evidence="4" id="KW-1185">Reference proteome</keyword>
<accession>A0A4S4MNN4</accession>
<protein>
    <submittedName>
        <fullName evidence="3">Uncharacterized protein</fullName>
    </submittedName>
</protein>
<evidence type="ECO:0000313" key="3">
    <source>
        <dbReference type="EMBL" id="THH26917.1"/>
    </source>
</evidence>
<gene>
    <name evidence="3" type="ORF">EUX98_g7270</name>
</gene>
<dbReference type="OrthoDB" id="2536450at2759"/>
<keyword evidence="1" id="KW-1133">Transmembrane helix</keyword>
<evidence type="ECO:0000256" key="2">
    <source>
        <dbReference type="SAM" id="SignalP"/>
    </source>
</evidence>
<dbReference type="PANTHER" id="PTHR34862">
    <property type="entry name" value="SPARK DOMAIN-CONTAINING PROTEIN"/>
    <property type="match status" value="1"/>
</dbReference>
<sequence>MRTFKIAVVAAGLGLASAQLSGLSSSCQSTLTSIVISPSSTCLNAQALLGVVTTAANSSLVGPINNWLTGMCAQPACSNDTLTTIVHNVTSGCSSDLQSIGAGALNITDAVSIVLSAYPDIREIGCLTDANDNNSLCVTETLTNVQNATGTTLSGSDLVSVLVSILSGQTSKIPPSALCTDCNKAAFNIINSDFPDLSNGSVNVDGNISSVCGADFINGTSPTGISQSAHSGTATAQGAASPAALATPISIAGVFVSSLIALGAGFAVLA</sequence>
<dbReference type="PROSITE" id="PS51257">
    <property type="entry name" value="PROKAR_LIPOPROTEIN"/>
    <property type="match status" value="1"/>
</dbReference>
<keyword evidence="1" id="KW-0472">Membrane</keyword>
<name>A0A4S4MNN4_9APHY</name>
<feature type="chain" id="PRO_5020853997" evidence="2">
    <location>
        <begin position="19"/>
        <end position="270"/>
    </location>
</feature>
<keyword evidence="2" id="KW-0732">Signal</keyword>
<dbReference type="Proteomes" id="UP000308730">
    <property type="component" value="Unassembled WGS sequence"/>
</dbReference>
<reference evidence="3 4" key="1">
    <citation type="submission" date="2019-02" db="EMBL/GenBank/DDBJ databases">
        <title>Genome sequencing of the rare red list fungi Antrodiella citrinella (Flaviporus citrinellus).</title>
        <authorList>
            <person name="Buettner E."/>
            <person name="Kellner H."/>
        </authorList>
    </citation>
    <scope>NUCLEOTIDE SEQUENCE [LARGE SCALE GENOMIC DNA]</scope>
    <source>
        <strain evidence="3 4">DSM 108506</strain>
    </source>
</reference>
<evidence type="ECO:0000256" key="1">
    <source>
        <dbReference type="SAM" id="Phobius"/>
    </source>
</evidence>
<dbReference type="EMBL" id="SGPM01000297">
    <property type="protein sequence ID" value="THH26917.1"/>
    <property type="molecule type" value="Genomic_DNA"/>
</dbReference>
<proteinExistence type="predicted"/>
<comment type="caution">
    <text evidence="3">The sequence shown here is derived from an EMBL/GenBank/DDBJ whole genome shotgun (WGS) entry which is preliminary data.</text>
</comment>
<evidence type="ECO:0000313" key="4">
    <source>
        <dbReference type="Proteomes" id="UP000308730"/>
    </source>
</evidence>
<dbReference type="AlphaFoldDB" id="A0A4S4MNN4"/>
<feature type="transmembrane region" description="Helical" evidence="1">
    <location>
        <begin position="249"/>
        <end position="269"/>
    </location>
</feature>
<keyword evidence="1" id="KW-0812">Transmembrane</keyword>
<feature type="signal peptide" evidence="2">
    <location>
        <begin position="1"/>
        <end position="18"/>
    </location>
</feature>
<dbReference type="PANTHER" id="PTHR34862:SF1">
    <property type="entry name" value="SPARK DOMAIN-CONTAINING PROTEIN"/>
    <property type="match status" value="1"/>
</dbReference>
<organism evidence="3 4">
    <name type="scientific">Antrodiella citrinella</name>
    <dbReference type="NCBI Taxonomy" id="2447956"/>
    <lineage>
        <taxon>Eukaryota</taxon>
        <taxon>Fungi</taxon>
        <taxon>Dikarya</taxon>
        <taxon>Basidiomycota</taxon>
        <taxon>Agaricomycotina</taxon>
        <taxon>Agaricomycetes</taxon>
        <taxon>Polyporales</taxon>
        <taxon>Steccherinaceae</taxon>
        <taxon>Antrodiella</taxon>
    </lineage>
</organism>